<dbReference type="RefSeq" id="WP_012176574.1">
    <property type="nucleotide sequence ID" value="NC_009943.1"/>
</dbReference>
<keyword evidence="7" id="KW-1185">Reference proteome</keyword>
<dbReference type="InterPro" id="IPR008275">
    <property type="entry name" value="CoA_E_activase_dom"/>
</dbReference>
<proteinExistence type="predicted"/>
<keyword evidence="2" id="KW-0479">Metal-binding</keyword>
<evidence type="ECO:0000256" key="3">
    <source>
        <dbReference type="ARBA" id="ARBA00023004"/>
    </source>
</evidence>
<accession>A9A045</accession>
<dbReference type="InterPro" id="IPR051805">
    <property type="entry name" value="Dehydratase_Activator_Redct"/>
</dbReference>
<evidence type="ECO:0000256" key="2">
    <source>
        <dbReference type="ARBA" id="ARBA00022723"/>
    </source>
</evidence>
<organism evidence="6 7">
    <name type="scientific">Desulfosudis oleivorans (strain DSM 6200 / JCM 39069 / Hxd3)</name>
    <name type="common">Desulfococcus oleovorans</name>
    <dbReference type="NCBI Taxonomy" id="96561"/>
    <lineage>
        <taxon>Bacteria</taxon>
        <taxon>Pseudomonadati</taxon>
        <taxon>Thermodesulfobacteriota</taxon>
        <taxon>Desulfobacteria</taxon>
        <taxon>Desulfobacterales</taxon>
        <taxon>Desulfosudaceae</taxon>
        <taxon>Desulfosudis</taxon>
    </lineage>
</organism>
<gene>
    <name evidence="6" type="ordered locus">Dole_3161</name>
</gene>
<keyword evidence="3" id="KW-0408">Iron</keyword>
<dbReference type="HOGENOM" id="CLU_066597_0_0_7"/>
<sequence>MKHNNDPATRPGFYMGIDIGSLSCDAVIVDDSLAIRGFSVVPTGARNTEAIRRATTEALNQAGLSNTDILATVSTGYGRNRVEEKLAAVTEITCHARGIIHLLPETRLLIDIGGQDSKAIRLGPDGRVTDFAMNDKCAAGTGRFLEAMARALEVDIDQMATLDEGAQENLTLSSMCTVFAESEVVSLIAGGKPINEIARGLNRSIASRTLSLVRRVAGDDLAVLPTAMSGGVARNAGVVQALSEALGTPVHVPGHPDLVGALGAALIARERSDRT</sequence>
<dbReference type="InterPro" id="IPR002731">
    <property type="entry name" value="ATPase_BadF"/>
</dbReference>
<dbReference type="CDD" id="cd24036">
    <property type="entry name" value="ASKHA_NBD_BcrAD_BadFG_HgdC_HadI"/>
    <property type="match status" value="1"/>
</dbReference>
<evidence type="ECO:0000313" key="7">
    <source>
        <dbReference type="Proteomes" id="UP000008561"/>
    </source>
</evidence>
<dbReference type="Gene3D" id="3.30.420.40">
    <property type="match status" value="2"/>
</dbReference>
<dbReference type="eggNOG" id="COG1924">
    <property type="taxonomic scope" value="Bacteria"/>
</dbReference>
<dbReference type="OrthoDB" id="9177882at2"/>
<dbReference type="STRING" id="96561.Dole_3161"/>
<dbReference type="Proteomes" id="UP000008561">
    <property type="component" value="Chromosome"/>
</dbReference>
<keyword evidence="4" id="KW-0411">Iron-sulfur</keyword>
<reference evidence="6 7" key="1">
    <citation type="submission" date="2007-10" db="EMBL/GenBank/DDBJ databases">
        <title>Complete sequence of Desulfococcus oleovorans Hxd3.</title>
        <authorList>
            <consortium name="US DOE Joint Genome Institute"/>
            <person name="Copeland A."/>
            <person name="Lucas S."/>
            <person name="Lapidus A."/>
            <person name="Barry K."/>
            <person name="Glavina del Rio T."/>
            <person name="Dalin E."/>
            <person name="Tice H."/>
            <person name="Pitluck S."/>
            <person name="Kiss H."/>
            <person name="Brettin T."/>
            <person name="Bruce D."/>
            <person name="Detter J.C."/>
            <person name="Han C."/>
            <person name="Schmutz J."/>
            <person name="Larimer F."/>
            <person name="Land M."/>
            <person name="Hauser L."/>
            <person name="Kyrpides N."/>
            <person name="Kim E."/>
            <person name="Wawrik B."/>
            <person name="Richardson P."/>
        </authorList>
    </citation>
    <scope>NUCLEOTIDE SEQUENCE [LARGE SCALE GENOMIC DNA]</scope>
    <source>
        <strain evidence="7">DSM 6200 / JCM 39069 / Hxd3</strain>
    </source>
</reference>
<evidence type="ECO:0000313" key="6">
    <source>
        <dbReference type="EMBL" id="ABW68964.1"/>
    </source>
</evidence>
<dbReference type="AlphaFoldDB" id="A9A045"/>
<dbReference type="InterPro" id="IPR043129">
    <property type="entry name" value="ATPase_NBD"/>
</dbReference>
<dbReference type="GO" id="GO:0046872">
    <property type="term" value="F:metal ion binding"/>
    <property type="evidence" value="ECO:0007669"/>
    <property type="project" value="UniProtKB-KW"/>
</dbReference>
<evidence type="ECO:0000256" key="4">
    <source>
        <dbReference type="ARBA" id="ARBA00023014"/>
    </source>
</evidence>
<dbReference type="GO" id="GO:0051536">
    <property type="term" value="F:iron-sulfur cluster binding"/>
    <property type="evidence" value="ECO:0007669"/>
    <property type="project" value="UniProtKB-KW"/>
</dbReference>
<dbReference type="EMBL" id="CP000859">
    <property type="protein sequence ID" value="ABW68964.1"/>
    <property type="molecule type" value="Genomic_DNA"/>
</dbReference>
<feature type="domain" description="ATPase BadF/BadG/BcrA/BcrD type" evidence="5">
    <location>
        <begin position="16"/>
        <end position="268"/>
    </location>
</feature>
<evidence type="ECO:0000259" key="5">
    <source>
        <dbReference type="Pfam" id="PF01869"/>
    </source>
</evidence>
<evidence type="ECO:0000256" key="1">
    <source>
        <dbReference type="ARBA" id="ARBA00001966"/>
    </source>
</evidence>
<dbReference type="SUPFAM" id="SSF53067">
    <property type="entry name" value="Actin-like ATPase domain"/>
    <property type="match status" value="1"/>
</dbReference>
<comment type="cofactor">
    <cofactor evidence="1">
        <name>[4Fe-4S] cluster</name>
        <dbReference type="ChEBI" id="CHEBI:49883"/>
    </cofactor>
</comment>
<name>A9A045_DESOH</name>
<dbReference type="Pfam" id="PF01869">
    <property type="entry name" value="BcrAD_BadFG"/>
    <property type="match status" value="1"/>
</dbReference>
<dbReference type="PANTHER" id="PTHR32329:SF2">
    <property type="entry name" value="BIFUNCTIONAL PROTEIN [INCLUDES 2-HYDROXYACYL-COA DEHYDRATASE (N-TER) AND ITS ACTIVATOR DOMAIN (C_TERM)"/>
    <property type="match status" value="1"/>
</dbReference>
<dbReference type="KEGG" id="dol:Dole_3161"/>
<protein>
    <submittedName>
        <fullName evidence="6">Putative CoA-substrate-specific enzyme activase</fullName>
    </submittedName>
</protein>
<dbReference type="PANTHER" id="PTHR32329">
    <property type="entry name" value="BIFUNCTIONAL PROTEIN [INCLUDES 2-HYDROXYACYL-COA DEHYDRATASE (N-TER) AND ITS ACTIVATOR DOMAIN (C_TERM)-RELATED"/>
    <property type="match status" value="1"/>
</dbReference>
<dbReference type="NCBIfam" id="TIGR00241">
    <property type="entry name" value="CoA_E_activ"/>
    <property type="match status" value="1"/>
</dbReference>